<feature type="domain" description="HemY N-terminal" evidence="11">
    <location>
        <begin position="28"/>
        <end position="142"/>
    </location>
</feature>
<evidence type="ECO:0000256" key="9">
    <source>
        <dbReference type="ARBA" id="ARBA00023244"/>
    </source>
</evidence>
<accession>A0A554WK72</accession>
<keyword evidence="9" id="KW-0627">Porphyrin biosynthesis</keyword>
<dbReference type="AlphaFoldDB" id="A0A554WK72"/>
<dbReference type="Pfam" id="PF07219">
    <property type="entry name" value="HemY_N"/>
    <property type="match status" value="1"/>
</dbReference>
<comment type="caution">
    <text evidence="12">The sequence shown here is derived from an EMBL/GenBank/DDBJ whole genome shotgun (WGS) entry which is preliminary data.</text>
</comment>
<protein>
    <submittedName>
        <fullName evidence="12">Heme biosynthesis-associated TPR protein</fullName>
    </submittedName>
</protein>
<keyword evidence="7 10" id="KW-1133">Transmembrane helix</keyword>
<evidence type="ECO:0000256" key="5">
    <source>
        <dbReference type="ARBA" id="ARBA00022519"/>
    </source>
</evidence>
<dbReference type="InterPro" id="IPR011990">
    <property type="entry name" value="TPR-like_helical_dom_sf"/>
</dbReference>
<gene>
    <name evidence="12" type="ORF">Tsedi_02055</name>
</gene>
<evidence type="ECO:0000256" key="6">
    <source>
        <dbReference type="ARBA" id="ARBA00022692"/>
    </source>
</evidence>
<name>A0A554WK72_9BURK</name>
<comment type="pathway">
    <text evidence="3">Porphyrin-containing compound metabolism; protoheme biosynthesis.</text>
</comment>
<comment type="function">
    <text evidence="1">Involved in a late step of protoheme IX synthesis.</text>
</comment>
<feature type="transmembrane region" description="Helical" evidence="10">
    <location>
        <begin position="41"/>
        <end position="65"/>
    </location>
</feature>
<evidence type="ECO:0000259" key="11">
    <source>
        <dbReference type="Pfam" id="PF07219"/>
    </source>
</evidence>
<dbReference type="SUPFAM" id="SSF48452">
    <property type="entry name" value="TPR-like"/>
    <property type="match status" value="1"/>
</dbReference>
<reference evidence="12 13" key="1">
    <citation type="submission" date="2019-07" db="EMBL/GenBank/DDBJ databases">
        <title>Tepidimonas sediminis YIM 72259 draft genome.</title>
        <authorList>
            <person name="Da Costa M.S."/>
            <person name="Froufe H.J.C."/>
            <person name="Egas C."/>
            <person name="Albuquerque L."/>
        </authorList>
    </citation>
    <scope>NUCLEOTIDE SEQUENCE [LARGE SCALE GENOMIC DNA]</scope>
    <source>
        <strain evidence="12 13">YIM 72259</strain>
    </source>
</reference>
<evidence type="ECO:0000256" key="4">
    <source>
        <dbReference type="ARBA" id="ARBA00022475"/>
    </source>
</evidence>
<organism evidence="12 13">
    <name type="scientific">Tepidimonas sediminis</name>
    <dbReference type="NCBI Taxonomy" id="2588941"/>
    <lineage>
        <taxon>Bacteria</taxon>
        <taxon>Pseudomonadati</taxon>
        <taxon>Pseudomonadota</taxon>
        <taxon>Betaproteobacteria</taxon>
        <taxon>Burkholderiales</taxon>
        <taxon>Tepidimonas</taxon>
    </lineage>
</organism>
<sequence length="426" mass="46893">MKRVFGWLLLAALAVAAALLMGDNPAMVSLFWPPWRVDLSFNLVVVALVAGFALLYGALRGVAVLRDLPRRARRWRALQHERATVGLVLQAQAHQLAGRFVRAQTAAREAIERLRQPQAPVPPFQGELWMLAHLVAAESAHALGQRARRDAWLRAGLAVPQPAAVPEAREGLLLRAAEWALEAGDAAAAAATLAELPQGAARRIQAVRLRLRLAQLRRDTQAALEMARLLAKHRALSDEAAQTLLRGLWRQAVREAVDAEALLAVWRGLQGPERHDPRRALAVLQRAELLGLPTAAAEGAALPRVVDEAIRVAWAGYETLAEEERQELALRLEAWLPRLDAGWLARLEEAQRRAPQEPTLQYLCGQAFRARALWGKAQALLQQAARSLPPGRLQRRTWVALAELAQQRGDEAAAVHAWQQAARAEP</sequence>
<keyword evidence="5" id="KW-0997">Cell inner membrane</keyword>
<dbReference type="Gene3D" id="1.25.40.10">
    <property type="entry name" value="Tetratricopeptide repeat domain"/>
    <property type="match status" value="1"/>
</dbReference>
<keyword evidence="8 10" id="KW-0472">Membrane</keyword>
<dbReference type="NCBIfam" id="TIGR00540">
    <property type="entry name" value="TPR_hemY_coli"/>
    <property type="match status" value="1"/>
</dbReference>
<dbReference type="EMBL" id="VJND01000014">
    <property type="protein sequence ID" value="TSE23966.1"/>
    <property type="molecule type" value="Genomic_DNA"/>
</dbReference>
<evidence type="ECO:0000313" key="13">
    <source>
        <dbReference type="Proteomes" id="UP000320225"/>
    </source>
</evidence>
<keyword evidence="6 10" id="KW-0812">Transmembrane</keyword>
<evidence type="ECO:0000313" key="12">
    <source>
        <dbReference type="EMBL" id="TSE23966.1"/>
    </source>
</evidence>
<evidence type="ECO:0000256" key="10">
    <source>
        <dbReference type="SAM" id="Phobius"/>
    </source>
</evidence>
<dbReference type="GO" id="GO:0005886">
    <property type="term" value="C:plasma membrane"/>
    <property type="evidence" value="ECO:0007669"/>
    <property type="project" value="UniProtKB-SubCell"/>
</dbReference>
<evidence type="ECO:0000256" key="7">
    <source>
        <dbReference type="ARBA" id="ARBA00022989"/>
    </source>
</evidence>
<dbReference type="RefSeq" id="WP_143896323.1">
    <property type="nucleotide sequence ID" value="NZ_VJND01000014.1"/>
</dbReference>
<evidence type="ECO:0000256" key="1">
    <source>
        <dbReference type="ARBA" id="ARBA00002962"/>
    </source>
</evidence>
<dbReference type="UniPathway" id="UPA00252"/>
<dbReference type="InterPro" id="IPR010817">
    <property type="entry name" value="HemY_N"/>
</dbReference>
<dbReference type="OrthoDB" id="9151794at2"/>
<dbReference type="Proteomes" id="UP000320225">
    <property type="component" value="Unassembled WGS sequence"/>
</dbReference>
<evidence type="ECO:0000256" key="2">
    <source>
        <dbReference type="ARBA" id="ARBA00004429"/>
    </source>
</evidence>
<dbReference type="GO" id="GO:0042168">
    <property type="term" value="P:heme metabolic process"/>
    <property type="evidence" value="ECO:0007669"/>
    <property type="project" value="InterPro"/>
</dbReference>
<keyword evidence="13" id="KW-1185">Reference proteome</keyword>
<evidence type="ECO:0000256" key="3">
    <source>
        <dbReference type="ARBA" id="ARBA00004744"/>
    </source>
</evidence>
<evidence type="ECO:0000256" key="8">
    <source>
        <dbReference type="ARBA" id="ARBA00023136"/>
    </source>
</evidence>
<dbReference type="InterPro" id="IPR005254">
    <property type="entry name" value="Heme_biosyn_assoc_TPR_pro"/>
</dbReference>
<proteinExistence type="predicted"/>
<dbReference type="GO" id="GO:0006779">
    <property type="term" value="P:porphyrin-containing compound biosynthetic process"/>
    <property type="evidence" value="ECO:0007669"/>
    <property type="project" value="UniProtKB-KW"/>
</dbReference>
<keyword evidence="4" id="KW-1003">Cell membrane</keyword>
<comment type="subcellular location">
    <subcellularLocation>
        <location evidence="2">Cell inner membrane</location>
        <topology evidence="2">Multi-pass membrane protein</topology>
    </subcellularLocation>
</comment>